<reference evidence="2" key="1">
    <citation type="journal article" date="2021" name="Nat. Commun.">
        <title>Genetic determinants of endophytism in the Arabidopsis root mycobiome.</title>
        <authorList>
            <person name="Mesny F."/>
            <person name="Miyauchi S."/>
            <person name="Thiergart T."/>
            <person name="Pickel B."/>
            <person name="Atanasova L."/>
            <person name="Karlsson M."/>
            <person name="Huettel B."/>
            <person name="Barry K.W."/>
            <person name="Haridas S."/>
            <person name="Chen C."/>
            <person name="Bauer D."/>
            <person name="Andreopoulos W."/>
            <person name="Pangilinan J."/>
            <person name="LaButti K."/>
            <person name="Riley R."/>
            <person name="Lipzen A."/>
            <person name="Clum A."/>
            <person name="Drula E."/>
            <person name="Henrissat B."/>
            <person name="Kohler A."/>
            <person name="Grigoriev I.V."/>
            <person name="Martin F.M."/>
            <person name="Hacquard S."/>
        </authorList>
    </citation>
    <scope>NUCLEOTIDE SEQUENCE</scope>
    <source>
        <strain evidence="2">MPI-CAGE-AT-0147</strain>
    </source>
</reference>
<dbReference type="EMBL" id="JAGMUV010000017">
    <property type="protein sequence ID" value="KAH7131138.1"/>
    <property type="molecule type" value="Genomic_DNA"/>
</dbReference>
<gene>
    <name evidence="2" type="ORF">EDB81DRAFT_131137</name>
</gene>
<feature type="region of interest" description="Disordered" evidence="1">
    <location>
        <begin position="1"/>
        <end position="30"/>
    </location>
</feature>
<dbReference type="OrthoDB" id="5336565at2759"/>
<evidence type="ECO:0000256" key="1">
    <source>
        <dbReference type="SAM" id="MobiDB-lite"/>
    </source>
</evidence>
<proteinExistence type="predicted"/>
<organism evidence="2 3">
    <name type="scientific">Dactylonectria macrodidyma</name>
    <dbReference type="NCBI Taxonomy" id="307937"/>
    <lineage>
        <taxon>Eukaryota</taxon>
        <taxon>Fungi</taxon>
        <taxon>Dikarya</taxon>
        <taxon>Ascomycota</taxon>
        <taxon>Pezizomycotina</taxon>
        <taxon>Sordariomycetes</taxon>
        <taxon>Hypocreomycetidae</taxon>
        <taxon>Hypocreales</taxon>
        <taxon>Nectriaceae</taxon>
        <taxon>Dactylonectria</taxon>
    </lineage>
</organism>
<comment type="caution">
    <text evidence="2">The sequence shown here is derived from an EMBL/GenBank/DDBJ whole genome shotgun (WGS) entry which is preliminary data.</text>
</comment>
<dbReference type="Proteomes" id="UP000738349">
    <property type="component" value="Unassembled WGS sequence"/>
</dbReference>
<dbReference type="AlphaFoldDB" id="A0A9P9E581"/>
<accession>A0A9P9E581</accession>
<feature type="compositionally biased region" description="Polar residues" evidence="1">
    <location>
        <begin position="14"/>
        <end position="30"/>
    </location>
</feature>
<name>A0A9P9E581_9HYPO</name>
<keyword evidence="3" id="KW-1185">Reference proteome</keyword>
<sequence>MVQELQIEDEDPCVSQTPTNFSHSLGSENLSHPSFPPARYFDNLPRPFLTRNALREHDLRNDAKASSVPVALKRHQLGPVTRLTVRQREKSYRSAKRILEQLDMTSGASLKRYAKHGGPDLTGLRGFHSTMCPALDCCCGAPTLEMTNPNCPKRKGKVKPSDRNFRQHLIVFGVLPFGYVYPNGQRPPQPENKAEILAALAAPRPSLEEWSQSDFEDFALFRAPKEHNVKLSILPLLECDGTVMRNGGYGDLRFENLYQLTDGTLAPGNPDNYHGSQPEQLHPIIQEELGDYIFPTTQSDLPIVPNFFLHLKCPDGSIEVAQNQALYDGTLGARGIHNLRSYGLSNETMYDNKAYTITATYSDGLLKLYAIHPIYSSISDRTEFIMTQLRAISLFDDLDSLRKGVAVYRNALDWARKQRDEAINQANARVHRRRHKAGNQANATTQDQALATVDGSRPSIQVIALPSAEDYNDGNLIKSLKLCKAMYVVSETNDQENDG</sequence>
<evidence type="ECO:0000313" key="2">
    <source>
        <dbReference type="EMBL" id="KAH7131138.1"/>
    </source>
</evidence>
<feature type="compositionally biased region" description="Acidic residues" evidence="1">
    <location>
        <begin position="1"/>
        <end position="12"/>
    </location>
</feature>
<protein>
    <submittedName>
        <fullName evidence="2">Uncharacterized protein</fullName>
    </submittedName>
</protein>
<evidence type="ECO:0000313" key="3">
    <source>
        <dbReference type="Proteomes" id="UP000738349"/>
    </source>
</evidence>